<feature type="transmembrane region" description="Helical" evidence="2">
    <location>
        <begin position="209"/>
        <end position="226"/>
    </location>
</feature>
<evidence type="ECO:0000259" key="3">
    <source>
        <dbReference type="Pfam" id="PF02517"/>
    </source>
</evidence>
<dbReference type="Pfam" id="PF02517">
    <property type="entry name" value="Rce1-like"/>
    <property type="match status" value="1"/>
</dbReference>
<keyword evidence="5" id="KW-1185">Reference proteome</keyword>
<protein>
    <recommendedName>
        <fullName evidence="3">CAAX prenyl protease 2/Lysostaphin resistance protein A-like domain-containing protein</fullName>
    </recommendedName>
</protein>
<feature type="region of interest" description="Disordered" evidence="1">
    <location>
        <begin position="126"/>
        <end position="151"/>
    </location>
</feature>
<sequence>MILLYTLVRGDAKGSFRGVVRFGVPKRLRSPLGRISYHGFIYGIVPGILSGLLLLLWLGLAKTGLPTSWQGEQTSGIAGGFTRFPGFSQPLYVLVVALAALWEELFFRGYLFFRIFQGFHGQISGTPGSLQPAPPSRDGRDTEVLSTRSQVPRHGAARSRGRVRITAFHSMRSPGTPSSWGRVRITALSGLVTAGLFAVGHWYGGPAGLLFAFISGILLSLPVIMYGIPRGVVLSAAAHLVYNVTVLILAGN</sequence>
<keyword evidence="2" id="KW-1133">Transmembrane helix</keyword>
<keyword evidence="2" id="KW-0812">Transmembrane</keyword>
<evidence type="ECO:0000256" key="2">
    <source>
        <dbReference type="SAM" id="Phobius"/>
    </source>
</evidence>
<accession>A0A098QU04</accession>
<organism evidence="4 5">
    <name type="scientific">Spirochaeta lutea</name>
    <dbReference type="NCBI Taxonomy" id="1480694"/>
    <lineage>
        <taxon>Bacteria</taxon>
        <taxon>Pseudomonadati</taxon>
        <taxon>Spirochaetota</taxon>
        <taxon>Spirochaetia</taxon>
        <taxon>Spirochaetales</taxon>
        <taxon>Spirochaetaceae</taxon>
        <taxon>Spirochaeta</taxon>
    </lineage>
</organism>
<comment type="caution">
    <text evidence="4">The sequence shown here is derived from an EMBL/GenBank/DDBJ whole genome shotgun (WGS) entry which is preliminary data.</text>
</comment>
<reference evidence="4 5" key="1">
    <citation type="submission" date="2014-05" db="EMBL/GenBank/DDBJ databases">
        <title>De novo Genome Sequence of Spirocheata sp.</title>
        <authorList>
            <person name="Shivani Y."/>
            <person name="Subhash Y."/>
            <person name="Tushar L."/>
            <person name="Sasikala C."/>
            <person name="Ramana C.V."/>
        </authorList>
    </citation>
    <scope>NUCLEOTIDE SEQUENCE [LARGE SCALE GENOMIC DNA]</scope>
    <source>
        <strain evidence="4 5">JC230</strain>
    </source>
</reference>
<feature type="transmembrane region" description="Helical" evidence="2">
    <location>
        <begin position="185"/>
        <end position="203"/>
    </location>
</feature>
<dbReference type="GO" id="GO:0080120">
    <property type="term" value="P:CAAX-box protein maturation"/>
    <property type="evidence" value="ECO:0007669"/>
    <property type="project" value="UniProtKB-ARBA"/>
</dbReference>
<feature type="transmembrane region" description="Helical" evidence="2">
    <location>
        <begin position="91"/>
        <end position="113"/>
    </location>
</feature>
<keyword evidence="2" id="KW-0472">Membrane</keyword>
<dbReference type="InterPro" id="IPR003675">
    <property type="entry name" value="Rce1/LyrA-like_dom"/>
</dbReference>
<evidence type="ECO:0000313" key="4">
    <source>
        <dbReference type="EMBL" id="KGE71086.1"/>
    </source>
</evidence>
<dbReference type="GO" id="GO:0004175">
    <property type="term" value="F:endopeptidase activity"/>
    <property type="evidence" value="ECO:0007669"/>
    <property type="project" value="UniProtKB-ARBA"/>
</dbReference>
<evidence type="ECO:0000313" key="5">
    <source>
        <dbReference type="Proteomes" id="UP000029692"/>
    </source>
</evidence>
<evidence type="ECO:0000256" key="1">
    <source>
        <dbReference type="SAM" id="MobiDB-lite"/>
    </source>
</evidence>
<name>A0A098QU04_9SPIO</name>
<feature type="transmembrane region" description="Helical" evidence="2">
    <location>
        <begin position="233"/>
        <end position="251"/>
    </location>
</feature>
<gene>
    <name evidence="4" type="ORF">DC28_13055</name>
</gene>
<dbReference type="EMBL" id="JNUP01000070">
    <property type="protein sequence ID" value="KGE71086.1"/>
    <property type="molecule type" value="Genomic_DNA"/>
</dbReference>
<feature type="transmembrane region" description="Helical" evidence="2">
    <location>
        <begin position="35"/>
        <end position="60"/>
    </location>
</feature>
<feature type="domain" description="CAAX prenyl protease 2/Lysostaphin resistance protein A-like" evidence="3">
    <location>
        <begin position="91"/>
        <end position="244"/>
    </location>
</feature>
<dbReference type="Proteomes" id="UP000029692">
    <property type="component" value="Unassembled WGS sequence"/>
</dbReference>
<dbReference type="AlphaFoldDB" id="A0A098QU04"/>
<proteinExistence type="predicted"/>